<evidence type="ECO:0000313" key="3">
    <source>
        <dbReference type="Proteomes" id="UP000006671"/>
    </source>
</evidence>
<proteinExistence type="predicted"/>
<gene>
    <name evidence="2" type="ORF">NAEGRDRAFT_48965</name>
</gene>
<accession>D2VEV2</accession>
<reference evidence="2 3" key="1">
    <citation type="journal article" date="2010" name="Cell">
        <title>The genome of Naegleria gruberi illuminates early eukaryotic versatility.</title>
        <authorList>
            <person name="Fritz-Laylin L.K."/>
            <person name="Prochnik S.E."/>
            <person name="Ginger M.L."/>
            <person name="Dacks J.B."/>
            <person name="Carpenter M.L."/>
            <person name="Field M.C."/>
            <person name="Kuo A."/>
            <person name="Paredez A."/>
            <person name="Chapman J."/>
            <person name="Pham J."/>
            <person name="Shu S."/>
            <person name="Neupane R."/>
            <person name="Cipriano M."/>
            <person name="Mancuso J."/>
            <person name="Tu H."/>
            <person name="Salamov A."/>
            <person name="Lindquist E."/>
            <person name="Shapiro H."/>
            <person name="Lucas S."/>
            <person name="Grigoriev I.V."/>
            <person name="Cande W.Z."/>
            <person name="Fulton C."/>
            <person name="Rokhsar D.S."/>
            <person name="Dawson S.C."/>
        </authorList>
    </citation>
    <scope>NUCLEOTIDE SEQUENCE [LARGE SCALE GENOMIC DNA]</scope>
    <source>
        <strain evidence="2 3">NEG-M</strain>
    </source>
</reference>
<organism evidence="3">
    <name type="scientific">Naegleria gruberi</name>
    <name type="common">Amoeba</name>
    <dbReference type="NCBI Taxonomy" id="5762"/>
    <lineage>
        <taxon>Eukaryota</taxon>
        <taxon>Discoba</taxon>
        <taxon>Heterolobosea</taxon>
        <taxon>Tetramitia</taxon>
        <taxon>Eutetramitia</taxon>
        <taxon>Vahlkampfiidae</taxon>
        <taxon>Naegleria</taxon>
    </lineage>
</organism>
<evidence type="ECO:0000256" key="1">
    <source>
        <dbReference type="SAM" id="MobiDB-lite"/>
    </source>
</evidence>
<feature type="compositionally biased region" description="Polar residues" evidence="1">
    <location>
        <begin position="269"/>
        <end position="284"/>
    </location>
</feature>
<dbReference type="EMBL" id="GG738867">
    <property type="protein sequence ID" value="EFC44667.1"/>
    <property type="molecule type" value="Genomic_DNA"/>
</dbReference>
<protein>
    <submittedName>
        <fullName evidence="2">Predicted protein</fullName>
    </submittedName>
</protein>
<dbReference type="VEuPathDB" id="AmoebaDB:NAEGRDRAFT_48965"/>
<feature type="compositionally biased region" description="Polar residues" evidence="1">
    <location>
        <begin position="30"/>
        <end position="49"/>
    </location>
</feature>
<dbReference type="AlphaFoldDB" id="D2VEV2"/>
<dbReference type="RefSeq" id="XP_002677411.1">
    <property type="nucleotide sequence ID" value="XM_002677365.1"/>
</dbReference>
<dbReference type="Proteomes" id="UP000006671">
    <property type="component" value="Unassembled WGS sequence"/>
</dbReference>
<keyword evidence="3" id="KW-1185">Reference proteome</keyword>
<dbReference type="KEGG" id="ngr:NAEGRDRAFT_48965"/>
<name>D2VEV2_NAEGR</name>
<feature type="compositionally biased region" description="Basic and acidic residues" evidence="1">
    <location>
        <begin position="285"/>
        <end position="298"/>
    </location>
</feature>
<feature type="region of interest" description="Disordered" evidence="1">
    <location>
        <begin position="30"/>
        <end position="51"/>
    </location>
</feature>
<dbReference type="GeneID" id="8848594"/>
<dbReference type="InParanoid" id="D2VEV2"/>
<evidence type="ECO:0000313" key="2">
    <source>
        <dbReference type="EMBL" id="EFC44667.1"/>
    </source>
</evidence>
<feature type="region of interest" description="Disordered" evidence="1">
    <location>
        <begin position="269"/>
        <end position="298"/>
    </location>
</feature>
<sequence>MSNFIGWLKQSSTNNSSQVVDDLAQLENNSSCSTTDSKNMKQQTENSKQTAKKLPTITTIKDIFIDEITIHIARYLPLRDLNEFSQVDSHSLKLLFNLEKNFGGNSLEENGIGQMDYDKDEVMEFERVQQLIWAPLVQYCFPKFGKNLNVKNWMHVLRRRMKHIKLHGKNFIIDTPEFAKTVEQQVYIENCEFIYKCPLQFNQLPSISNVRFCNVCNKNVYMVHDMESFEMHMIQGDCIAFTPIPPMPTSIPMPITSIAGGMRPPHWISTTPLTSVRASPNPTKESSRNEIKTPKSDK</sequence>